<organism evidence="1 2">
    <name type="scientific">Winogradskyella eximia</name>
    <dbReference type="NCBI Taxonomy" id="262006"/>
    <lineage>
        <taxon>Bacteria</taxon>
        <taxon>Pseudomonadati</taxon>
        <taxon>Bacteroidota</taxon>
        <taxon>Flavobacteriia</taxon>
        <taxon>Flavobacteriales</taxon>
        <taxon>Flavobacteriaceae</taxon>
        <taxon>Winogradskyella</taxon>
    </lineage>
</organism>
<proteinExistence type="predicted"/>
<dbReference type="AlphaFoldDB" id="A0A3D9GPK5"/>
<comment type="caution">
    <text evidence="1">The sequence shown here is derived from an EMBL/GenBank/DDBJ whole genome shotgun (WGS) entry which is preliminary data.</text>
</comment>
<evidence type="ECO:0000313" key="2">
    <source>
        <dbReference type="Proteomes" id="UP000256980"/>
    </source>
</evidence>
<reference evidence="1 2" key="1">
    <citation type="submission" date="2018-07" db="EMBL/GenBank/DDBJ databases">
        <title>Genomic Encyclopedia of Type Strains, Phase III (KMG-III): the genomes of soil and plant-associated and newly described type strains.</title>
        <authorList>
            <person name="Whitman W."/>
        </authorList>
    </citation>
    <scope>NUCLEOTIDE SEQUENCE [LARGE SCALE GENOMIC DNA]</scope>
    <source>
        <strain evidence="1 2">CECT 7946</strain>
    </source>
</reference>
<protein>
    <recommendedName>
        <fullName evidence="3">Outer membrane protein with beta-barrel domain</fullName>
    </recommendedName>
</protein>
<dbReference type="RefSeq" id="WP_245940781.1">
    <property type="nucleotide sequence ID" value="NZ_QRDV01000017.1"/>
</dbReference>
<evidence type="ECO:0008006" key="3">
    <source>
        <dbReference type="Google" id="ProtNLM"/>
    </source>
</evidence>
<dbReference type="Proteomes" id="UP000256980">
    <property type="component" value="Unassembled WGS sequence"/>
</dbReference>
<dbReference type="EMBL" id="QRDV01000017">
    <property type="protein sequence ID" value="RED37909.1"/>
    <property type="molecule type" value="Genomic_DNA"/>
</dbReference>
<gene>
    <name evidence="1" type="ORF">DFQ10_1172</name>
</gene>
<keyword evidence="2" id="KW-1185">Reference proteome</keyword>
<dbReference type="InterPro" id="IPR011250">
    <property type="entry name" value="OMP/PagP_B-barrel"/>
</dbReference>
<dbReference type="SUPFAM" id="SSF56925">
    <property type="entry name" value="OMPA-like"/>
    <property type="match status" value="1"/>
</dbReference>
<evidence type="ECO:0000313" key="1">
    <source>
        <dbReference type="EMBL" id="RED37909.1"/>
    </source>
</evidence>
<name>A0A3D9GPK5_9FLAO</name>
<accession>A0A3D9GPK5</accession>
<sequence>MKLPAARRIAFCKRFPSTNSIPSFIKEKSINAQIGYGISAPYESVDDIADQGFFAQGELVLKAASWFELRPYAGFILTSSNGKDLNDNPTNEKAESKAFLLGGKARVRAPIPWVAPYVEIGIGTSIGKFETLTAFDNIDKGGIIYHIPFAFGLELGKNNNVDLGFTYYFQPSVEQFVGAFSVGITFPLNNKK</sequence>